<sequence>MIAGGQTGVDRGALDAAIAMKVVHGGWCPAGGTAEDKPYAPGVLIDYPGLKPTMSDDPEIRTRLNVRDAHATLVIGDPERSPGAARAVSAAAELRRPCLVTPHSPGEAFAWLEGIGRELLVNVAGPRESQWPGARDAAYAFVTDLLEHDRR</sequence>
<accession>A0ABQ6IIM1</accession>
<dbReference type="Pfam" id="PF12694">
    <property type="entry name" value="cpYpsA"/>
    <property type="match status" value="1"/>
</dbReference>
<evidence type="ECO:0000313" key="2">
    <source>
        <dbReference type="Proteomes" id="UP001157125"/>
    </source>
</evidence>
<proteinExistence type="predicted"/>
<dbReference type="Gene3D" id="3.40.50.450">
    <property type="match status" value="1"/>
</dbReference>
<organism evidence="1 2">
    <name type="scientific">Demequina litorisediminis</name>
    <dbReference type="NCBI Taxonomy" id="1849022"/>
    <lineage>
        <taxon>Bacteria</taxon>
        <taxon>Bacillati</taxon>
        <taxon>Actinomycetota</taxon>
        <taxon>Actinomycetes</taxon>
        <taxon>Micrococcales</taxon>
        <taxon>Demequinaceae</taxon>
        <taxon>Demequina</taxon>
    </lineage>
</organism>
<gene>
    <name evidence="1" type="ORF">GCM10025876_38740</name>
</gene>
<name>A0ABQ6IIM1_9MICO</name>
<keyword evidence="2" id="KW-1185">Reference proteome</keyword>
<comment type="caution">
    <text evidence="1">The sequence shown here is derived from an EMBL/GenBank/DDBJ whole genome shotgun (WGS) entry which is preliminary data.</text>
</comment>
<dbReference type="EMBL" id="BSUN01000001">
    <property type="protein sequence ID" value="GMA37670.1"/>
    <property type="molecule type" value="Genomic_DNA"/>
</dbReference>
<evidence type="ECO:0008006" key="3">
    <source>
        <dbReference type="Google" id="ProtNLM"/>
    </source>
</evidence>
<evidence type="ECO:0000313" key="1">
    <source>
        <dbReference type="EMBL" id="GMA37670.1"/>
    </source>
</evidence>
<dbReference type="InterPro" id="IPR024755">
    <property type="entry name" value="cpYpsA"/>
</dbReference>
<reference evidence="2" key="1">
    <citation type="journal article" date="2019" name="Int. J. Syst. Evol. Microbiol.">
        <title>The Global Catalogue of Microorganisms (GCM) 10K type strain sequencing project: providing services to taxonomists for standard genome sequencing and annotation.</title>
        <authorList>
            <consortium name="The Broad Institute Genomics Platform"/>
            <consortium name="The Broad Institute Genome Sequencing Center for Infectious Disease"/>
            <person name="Wu L."/>
            <person name="Ma J."/>
        </authorList>
    </citation>
    <scope>NUCLEOTIDE SEQUENCE [LARGE SCALE GENOMIC DNA]</scope>
    <source>
        <strain evidence="2">NBRC 112299</strain>
    </source>
</reference>
<protein>
    <recommendedName>
        <fullName evidence="3">Molybdenum carrier</fullName>
    </recommendedName>
</protein>
<dbReference type="Proteomes" id="UP001157125">
    <property type="component" value="Unassembled WGS sequence"/>
</dbReference>